<name>A0A7D5PER3_9EURY</name>
<dbReference type="AlphaFoldDB" id="A0A7D5PER3"/>
<protein>
    <submittedName>
        <fullName evidence="1">Uncharacterized protein</fullName>
    </submittedName>
</protein>
<keyword evidence="2" id="KW-1185">Reference proteome</keyword>
<dbReference type="Proteomes" id="UP000509346">
    <property type="component" value="Chromosome"/>
</dbReference>
<reference evidence="1 2" key="1">
    <citation type="submission" date="2020-07" db="EMBL/GenBank/DDBJ databases">
        <title>Halosimplex litoreum sp. nov. and Halosimplex rubrum sp. nov., isolated from different salt environments.</title>
        <authorList>
            <person name="Cui H."/>
        </authorList>
    </citation>
    <scope>NUCLEOTIDE SEQUENCE [LARGE SCALE GENOMIC DNA]</scope>
    <source>
        <strain evidence="1 2">R2</strain>
    </source>
</reference>
<sequence length="145" mass="16247">MSEAETRVSDLSGVLHTWLDHDTENLQFELPSGKMASNLLITEEEAVFRASEEFGEGFIPYADSPDEHRDYLESEDVAETDGAVEYVLEHGSIELPRVIYFEQRVEFSEPITATDPATIAERLQEELNAISKIDKEVEVTAPASL</sequence>
<organism evidence="1 2">
    <name type="scientific">Halosimplex pelagicum</name>
    <dbReference type="NCBI Taxonomy" id="869886"/>
    <lineage>
        <taxon>Archaea</taxon>
        <taxon>Methanobacteriati</taxon>
        <taxon>Methanobacteriota</taxon>
        <taxon>Stenosarchaea group</taxon>
        <taxon>Halobacteria</taxon>
        <taxon>Halobacteriales</taxon>
        <taxon>Haloarculaceae</taxon>
        <taxon>Halosimplex</taxon>
    </lineage>
</organism>
<dbReference type="RefSeq" id="WP_179922788.1">
    <property type="nucleotide sequence ID" value="NZ_CP058909.1"/>
</dbReference>
<gene>
    <name evidence="1" type="ORF">HZS54_12155</name>
</gene>
<evidence type="ECO:0000313" key="2">
    <source>
        <dbReference type="Proteomes" id="UP000509346"/>
    </source>
</evidence>
<proteinExistence type="predicted"/>
<dbReference type="KEGG" id="hpel:HZS54_12155"/>
<accession>A0A7D5PER3</accession>
<dbReference type="GeneID" id="56083354"/>
<evidence type="ECO:0000313" key="1">
    <source>
        <dbReference type="EMBL" id="QLH82320.1"/>
    </source>
</evidence>
<dbReference type="EMBL" id="CP058909">
    <property type="protein sequence ID" value="QLH82320.1"/>
    <property type="molecule type" value="Genomic_DNA"/>
</dbReference>